<dbReference type="RefSeq" id="XP_011496125.1">
    <property type="nucleotide sequence ID" value="XM_011497823.1"/>
</dbReference>
<dbReference type="InterPro" id="IPR020843">
    <property type="entry name" value="ER"/>
</dbReference>
<dbReference type="InterPro" id="IPR036291">
    <property type="entry name" value="NAD(P)-bd_dom_sf"/>
</dbReference>
<dbReference type="SUPFAM" id="SSF51735">
    <property type="entry name" value="NAD(P)-binding Rossmann-fold domains"/>
    <property type="match status" value="1"/>
</dbReference>
<dbReference type="SUPFAM" id="SSF50129">
    <property type="entry name" value="GroES-like"/>
    <property type="match status" value="1"/>
</dbReference>
<evidence type="ECO:0000313" key="2">
    <source>
        <dbReference type="Proteomes" id="UP000695007"/>
    </source>
</evidence>
<evidence type="ECO:0000259" key="1">
    <source>
        <dbReference type="SMART" id="SM00829"/>
    </source>
</evidence>
<sequence>MLFLSSRQLFSRVFNNNNNRFIKYLYNVRLKTYSDKKESDKEKSTKMEIAVLNKFSESLEIERVDFPKISHSEEVIIDVNYCALNGLDVLLCENLYSYEQNLPFIPGYEIAGKLIEVGEKAGKAGYNVGDKVVALNKKRFGGLAERCVAEMSDVWKISTSIKSVDAVCLLENYMTALIGLEQFGCISENDMVLVNVGIGGIGLSAVDIAANIFKAKVLGVGFSEDRADEIRNRGAFHAFTYKEKKLINEIKNIAQERDIKNIFEGDSGENFKKVLNSFMNVYKSKTPSKSILRDDNFGVVVQHLSYEGRIIIAGVADVNLKINGKENDNAFVITGVNLRDYKKRKHDFYRQTGDDVISFFEEGLIKPKPSLVTGFYKVNEAKKFIYDMKACGKVVIDMKNKEAENMQAR</sequence>
<organism evidence="2 3">
    <name type="scientific">Ceratosolen solmsi marchali</name>
    <dbReference type="NCBI Taxonomy" id="326594"/>
    <lineage>
        <taxon>Eukaryota</taxon>
        <taxon>Metazoa</taxon>
        <taxon>Ecdysozoa</taxon>
        <taxon>Arthropoda</taxon>
        <taxon>Hexapoda</taxon>
        <taxon>Insecta</taxon>
        <taxon>Pterygota</taxon>
        <taxon>Neoptera</taxon>
        <taxon>Endopterygota</taxon>
        <taxon>Hymenoptera</taxon>
        <taxon>Apocrita</taxon>
        <taxon>Proctotrupomorpha</taxon>
        <taxon>Chalcidoidea</taxon>
        <taxon>Agaonidae</taxon>
        <taxon>Agaoninae</taxon>
        <taxon>Ceratosolen</taxon>
    </lineage>
</organism>
<dbReference type="Gene3D" id="3.40.50.720">
    <property type="entry name" value="NAD(P)-binding Rossmann-like Domain"/>
    <property type="match status" value="1"/>
</dbReference>
<dbReference type="GO" id="GO:0016491">
    <property type="term" value="F:oxidoreductase activity"/>
    <property type="evidence" value="ECO:0007669"/>
    <property type="project" value="InterPro"/>
</dbReference>
<dbReference type="KEGG" id="csol:105360822"/>
<dbReference type="GO" id="GO:0005739">
    <property type="term" value="C:mitochondrion"/>
    <property type="evidence" value="ECO:0007669"/>
    <property type="project" value="TreeGrafter"/>
</dbReference>
<keyword evidence="2" id="KW-1185">Reference proteome</keyword>
<name>A0AAJ7DTH2_9HYME</name>
<proteinExistence type="predicted"/>
<accession>A0AAJ7DTH2</accession>
<reference evidence="3" key="1">
    <citation type="submission" date="2025-08" db="UniProtKB">
        <authorList>
            <consortium name="RefSeq"/>
        </authorList>
    </citation>
    <scope>IDENTIFICATION</scope>
</reference>
<dbReference type="PANTHER" id="PTHR43677">
    <property type="entry name" value="SHORT-CHAIN DEHYDROGENASE/REDUCTASE"/>
    <property type="match status" value="1"/>
</dbReference>
<dbReference type="SMART" id="SM00829">
    <property type="entry name" value="PKS_ER"/>
    <property type="match status" value="1"/>
</dbReference>
<dbReference type="GeneID" id="105360822"/>
<protein>
    <submittedName>
        <fullName evidence="3">Quinone oxidoreductase-like protein 2</fullName>
    </submittedName>
</protein>
<dbReference type="InterPro" id="IPR011032">
    <property type="entry name" value="GroES-like_sf"/>
</dbReference>
<dbReference type="Pfam" id="PF08240">
    <property type="entry name" value="ADH_N"/>
    <property type="match status" value="1"/>
</dbReference>
<dbReference type="Proteomes" id="UP000695007">
    <property type="component" value="Unplaced"/>
</dbReference>
<dbReference type="AlphaFoldDB" id="A0AAJ7DTH2"/>
<dbReference type="Gene3D" id="3.90.180.10">
    <property type="entry name" value="Medium-chain alcohol dehydrogenases, catalytic domain"/>
    <property type="match status" value="2"/>
</dbReference>
<gene>
    <name evidence="3" type="primary">LOC105360822</name>
</gene>
<dbReference type="InterPro" id="IPR051397">
    <property type="entry name" value="Zn-ADH-like_protein"/>
</dbReference>
<evidence type="ECO:0000313" key="3">
    <source>
        <dbReference type="RefSeq" id="XP_011496125.1"/>
    </source>
</evidence>
<dbReference type="InterPro" id="IPR013154">
    <property type="entry name" value="ADH-like_N"/>
</dbReference>
<feature type="domain" description="Enoyl reductase (ER)" evidence="1">
    <location>
        <begin position="54"/>
        <end position="396"/>
    </location>
</feature>
<dbReference type="PANTHER" id="PTHR43677:SF4">
    <property type="entry name" value="QUINONE OXIDOREDUCTASE-LIKE PROTEIN 2"/>
    <property type="match status" value="1"/>
</dbReference>